<accession>A0A0F9CRS5</accession>
<comment type="caution">
    <text evidence="1">The sequence shown here is derived from an EMBL/GenBank/DDBJ whole genome shotgun (WGS) entry which is preliminary data.</text>
</comment>
<name>A0A0F9CRS5_9ZZZZ</name>
<proteinExistence type="predicted"/>
<gene>
    <name evidence="1" type="ORF">LCGC14_2291200</name>
</gene>
<sequence length="33" mass="3656">TIYSDFGNFSVSLVAVKSFFTSSVFGEITDENF</sequence>
<reference evidence="1" key="1">
    <citation type="journal article" date="2015" name="Nature">
        <title>Complex archaea that bridge the gap between prokaryotes and eukaryotes.</title>
        <authorList>
            <person name="Spang A."/>
            <person name="Saw J.H."/>
            <person name="Jorgensen S.L."/>
            <person name="Zaremba-Niedzwiedzka K."/>
            <person name="Martijn J."/>
            <person name="Lind A.E."/>
            <person name="van Eijk R."/>
            <person name="Schleper C."/>
            <person name="Guy L."/>
            <person name="Ettema T.J."/>
        </authorList>
    </citation>
    <scope>NUCLEOTIDE SEQUENCE</scope>
</reference>
<organism evidence="1">
    <name type="scientific">marine sediment metagenome</name>
    <dbReference type="NCBI Taxonomy" id="412755"/>
    <lineage>
        <taxon>unclassified sequences</taxon>
        <taxon>metagenomes</taxon>
        <taxon>ecological metagenomes</taxon>
    </lineage>
</organism>
<evidence type="ECO:0000313" key="1">
    <source>
        <dbReference type="EMBL" id="KKL51869.1"/>
    </source>
</evidence>
<dbReference type="EMBL" id="LAZR01032098">
    <property type="protein sequence ID" value="KKL51869.1"/>
    <property type="molecule type" value="Genomic_DNA"/>
</dbReference>
<feature type="non-terminal residue" evidence="1">
    <location>
        <position position="1"/>
    </location>
</feature>
<dbReference type="AlphaFoldDB" id="A0A0F9CRS5"/>
<protein>
    <submittedName>
        <fullName evidence="1">Uncharacterized protein</fullName>
    </submittedName>
</protein>